<protein>
    <submittedName>
        <fullName evidence="2">Thioredoxin domain-containing protein</fullName>
    </submittedName>
</protein>
<accession>A0AC35EWT4</accession>
<evidence type="ECO:0000313" key="2">
    <source>
        <dbReference type="WBParaSite" id="PS1159_v2.g1161.t1"/>
    </source>
</evidence>
<evidence type="ECO:0000313" key="1">
    <source>
        <dbReference type="Proteomes" id="UP000887580"/>
    </source>
</evidence>
<dbReference type="WBParaSite" id="PS1159_v2.g1161.t1">
    <property type="protein sequence ID" value="PS1159_v2.g1161.t1"/>
    <property type="gene ID" value="PS1159_v2.g1161"/>
</dbReference>
<sequence length="295" mass="33117">MGLKLGDKFPDFKANTTEGEIESFYEWIGEGNWAILFSHPADFTPVCTTELARAAILHGQFEQRKTKLIALSCDSVEAHEKWSPDIVAYCYRHSKTPEGAKWCPMDGDCHKGKEAEEMPFPIIADEKRELATLLGMLDPDEKDSEGIPLAARAVFIIDPSRCLKLSFLYPATTGRNFDEILRVLDSLQLTAEKKVATPVDWKVFIIDPSRRLKLSFLYPATTGRNFDEILRVLDSLQLTAEKKVATPVDWKAGDDCMVLPSLSDEEAVQLFGKDNVKPLCVPSGKHYLRLTPQPK</sequence>
<reference evidence="2" key="1">
    <citation type="submission" date="2022-11" db="UniProtKB">
        <authorList>
            <consortium name="WormBaseParasite"/>
        </authorList>
    </citation>
    <scope>IDENTIFICATION</scope>
</reference>
<organism evidence="1 2">
    <name type="scientific">Panagrolaimus sp. PS1159</name>
    <dbReference type="NCBI Taxonomy" id="55785"/>
    <lineage>
        <taxon>Eukaryota</taxon>
        <taxon>Metazoa</taxon>
        <taxon>Ecdysozoa</taxon>
        <taxon>Nematoda</taxon>
        <taxon>Chromadorea</taxon>
        <taxon>Rhabditida</taxon>
        <taxon>Tylenchina</taxon>
        <taxon>Panagrolaimomorpha</taxon>
        <taxon>Panagrolaimoidea</taxon>
        <taxon>Panagrolaimidae</taxon>
        <taxon>Panagrolaimus</taxon>
    </lineage>
</organism>
<dbReference type="Proteomes" id="UP000887580">
    <property type="component" value="Unplaced"/>
</dbReference>
<name>A0AC35EWT4_9BILA</name>
<proteinExistence type="predicted"/>